<comment type="caution">
    <text evidence="6">The sequence shown here is derived from an EMBL/GenBank/DDBJ whole genome shotgun (WGS) entry which is preliminary data.</text>
</comment>
<dbReference type="EMBL" id="JAWIZZ010000053">
    <property type="protein sequence ID" value="KAK5778415.1"/>
    <property type="molecule type" value="Genomic_DNA"/>
</dbReference>
<dbReference type="AlphaFoldDB" id="A0AAN7WFH9"/>
<reference evidence="7" key="1">
    <citation type="submission" date="2023-07" db="EMBL/GenBank/DDBJ databases">
        <title>A draft genome of Kazachstania heterogenica Y-27499.</title>
        <authorList>
            <person name="Donic C."/>
            <person name="Kralova J.S."/>
            <person name="Fidel L."/>
            <person name="Ben-Dor S."/>
            <person name="Jung S."/>
        </authorList>
    </citation>
    <scope>NUCLEOTIDE SEQUENCE [LARGE SCALE GENOMIC DNA]</scope>
    <source>
        <strain evidence="7">Y27499</strain>
    </source>
</reference>
<accession>A0AAN7WFH9</accession>
<dbReference type="InterPro" id="IPR002110">
    <property type="entry name" value="Ankyrin_rpt"/>
</dbReference>
<sequence>MAAEGIYKQNASDVSTKTHDRIDLTMLNQQNESDLKSVFLSNIDFEITPNEIEDFFQDCGEVVRITLFNNNKYIHRNHKQGFAYVEFDREACVEKALLLNGSILKELCFACHIGDLPNVDRLIAAGVNLNAVDKFDNSPLFLASLCGHEEVVRLLLKSGAICERDRYEGARCIYGALTDSIRDLLLTIDMNQPFATHISSLLNKNSNFGTFDVILQKFTDRVSGSLISKHKGNENVGDNLFGIKAHRYMIQARCPRFFDFICKQQLNDSVMKIRDDIPIYALKFLLKFIYLIPVLYTIKHTYYHVLIEIASILELEDLLDFLNKVKYVTDPSEKSALMLEYQYIFTSSAKKQLSNFVKCHIIHNAILIPNELTPELHRRLISCSALPDILIRIKDNNGIQKIYPYIPAYDPAIFEMVLRYLYYDESNLPWDCALGVISLSDFLLIDRLKSIATTVIIQSQEILEQYPIFDILYFAWSNRLEQLEQYVAKIVADNLKNFCQKKEFEQAIVKSSERIVERQKTDTIEFVDDIRYFLLKKYNLEPEDHQFVEEEAHNGSMTAESEYSEYMNDITLINNILDDLGLYA</sequence>
<name>A0AAN7WFH9_9SACH</name>
<dbReference type="InterPro" id="IPR035979">
    <property type="entry name" value="RBD_domain_sf"/>
</dbReference>
<feature type="repeat" description="ANK" evidence="3">
    <location>
        <begin position="135"/>
        <end position="160"/>
    </location>
</feature>
<dbReference type="Gene3D" id="3.30.70.330">
    <property type="match status" value="1"/>
</dbReference>
<dbReference type="GO" id="GO:0000151">
    <property type="term" value="C:ubiquitin ligase complex"/>
    <property type="evidence" value="ECO:0007669"/>
    <property type="project" value="TreeGrafter"/>
</dbReference>
<dbReference type="PROSITE" id="PS50088">
    <property type="entry name" value="ANK_REPEAT"/>
    <property type="match status" value="1"/>
</dbReference>
<keyword evidence="4" id="KW-0694">RNA-binding</keyword>
<dbReference type="Pfam" id="PF00076">
    <property type="entry name" value="RRM_1"/>
    <property type="match status" value="1"/>
</dbReference>
<evidence type="ECO:0000313" key="7">
    <source>
        <dbReference type="Proteomes" id="UP001306508"/>
    </source>
</evidence>
<gene>
    <name evidence="6" type="ORF">RI543_004078</name>
</gene>
<organism evidence="6 7">
    <name type="scientific">Arxiozyma heterogenica</name>
    <dbReference type="NCBI Taxonomy" id="278026"/>
    <lineage>
        <taxon>Eukaryota</taxon>
        <taxon>Fungi</taxon>
        <taxon>Dikarya</taxon>
        <taxon>Ascomycota</taxon>
        <taxon>Saccharomycotina</taxon>
        <taxon>Saccharomycetes</taxon>
        <taxon>Saccharomycetales</taxon>
        <taxon>Saccharomycetaceae</taxon>
        <taxon>Arxiozyma</taxon>
    </lineage>
</organism>
<dbReference type="GO" id="GO:0003723">
    <property type="term" value="F:RNA binding"/>
    <property type="evidence" value="ECO:0007669"/>
    <property type="project" value="UniProtKB-UniRule"/>
</dbReference>
<protein>
    <recommendedName>
        <fullName evidence="5">RRM domain-containing protein</fullName>
    </recommendedName>
</protein>
<dbReference type="PANTHER" id="PTHR46231:SF1">
    <property type="entry name" value="ANKYRIN REPEAT AND BTB_POZ DOMAIN-CONTAINING PROTEIN 1"/>
    <property type="match status" value="1"/>
</dbReference>
<dbReference type="SUPFAM" id="SSF48403">
    <property type="entry name" value="Ankyrin repeat"/>
    <property type="match status" value="1"/>
</dbReference>
<dbReference type="GO" id="GO:0005737">
    <property type="term" value="C:cytoplasm"/>
    <property type="evidence" value="ECO:0007669"/>
    <property type="project" value="TreeGrafter"/>
</dbReference>
<keyword evidence="1" id="KW-0677">Repeat</keyword>
<dbReference type="Gene3D" id="1.25.40.20">
    <property type="entry name" value="Ankyrin repeat-containing domain"/>
    <property type="match status" value="1"/>
</dbReference>
<evidence type="ECO:0000256" key="2">
    <source>
        <dbReference type="ARBA" id="ARBA00023043"/>
    </source>
</evidence>
<dbReference type="SMART" id="SM00360">
    <property type="entry name" value="RRM"/>
    <property type="match status" value="1"/>
</dbReference>
<proteinExistence type="predicted"/>
<dbReference type="InterPro" id="IPR011333">
    <property type="entry name" value="SKP1/BTB/POZ_sf"/>
</dbReference>
<dbReference type="InterPro" id="IPR000504">
    <property type="entry name" value="RRM_dom"/>
</dbReference>
<dbReference type="Gene3D" id="3.30.710.10">
    <property type="entry name" value="Potassium Channel Kv1.1, Chain A"/>
    <property type="match status" value="2"/>
</dbReference>
<keyword evidence="2 3" id="KW-0040">ANK repeat</keyword>
<dbReference type="Pfam" id="PF13637">
    <property type="entry name" value="Ank_4"/>
    <property type="match status" value="1"/>
</dbReference>
<dbReference type="InterPro" id="IPR036770">
    <property type="entry name" value="Ankyrin_rpt-contain_sf"/>
</dbReference>
<dbReference type="SUPFAM" id="SSF54928">
    <property type="entry name" value="RNA-binding domain, RBD"/>
    <property type="match status" value="1"/>
</dbReference>
<dbReference type="PROSITE" id="PS50102">
    <property type="entry name" value="RRM"/>
    <property type="match status" value="1"/>
</dbReference>
<evidence type="ECO:0000313" key="6">
    <source>
        <dbReference type="EMBL" id="KAK5778415.1"/>
    </source>
</evidence>
<dbReference type="Proteomes" id="UP001306508">
    <property type="component" value="Unassembled WGS sequence"/>
</dbReference>
<evidence type="ECO:0000259" key="5">
    <source>
        <dbReference type="PROSITE" id="PS50102"/>
    </source>
</evidence>
<dbReference type="SMART" id="SM00248">
    <property type="entry name" value="ANK"/>
    <property type="match status" value="1"/>
</dbReference>
<dbReference type="PANTHER" id="PTHR46231">
    <property type="entry name" value="ANKYRIN REPEAT AND BTB/POZ DOMAIN-CONTAINING PROTEIN 1"/>
    <property type="match status" value="1"/>
</dbReference>
<keyword evidence="7" id="KW-1185">Reference proteome</keyword>
<dbReference type="InterPro" id="IPR044515">
    <property type="entry name" value="ABTB1"/>
</dbReference>
<evidence type="ECO:0000256" key="3">
    <source>
        <dbReference type="PROSITE-ProRule" id="PRU00023"/>
    </source>
</evidence>
<evidence type="ECO:0000256" key="1">
    <source>
        <dbReference type="ARBA" id="ARBA00022737"/>
    </source>
</evidence>
<dbReference type="InterPro" id="IPR012677">
    <property type="entry name" value="Nucleotide-bd_a/b_plait_sf"/>
</dbReference>
<dbReference type="SUPFAM" id="SSF54695">
    <property type="entry name" value="POZ domain"/>
    <property type="match status" value="2"/>
</dbReference>
<feature type="domain" description="RRM" evidence="5">
    <location>
        <begin position="36"/>
        <end position="107"/>
    </location>
</feature>
<dbReference type="PROSITE" id="PS50297">
    <property type="entry name" value="ANK_REP_REGION"/>
    <property type="match status" value="1"/>
</dbReference>
<evidence type="ECO:0000256" key="4">
    <source>
        <dbReference type="PROSITE-ProRule" id="PRU00176"/>
    </source>
</evidence>